<evidence type="ECO:0000313" key="3">
    <source>
        <dbReference type="Proteomes" id="UP001161405"/>
    </source>
</evidence>
<evidence type="ECO:0000256" key="1">
    <source>
        <dbReference type="SAM" id="SignalP"/>
    </source>
</evidence>
<proteinExistence type="predicted"/>
<dbReference type="Pfam" id="PF10082">
    <property type="entry name" value="BBP2_2"/>
    <property type="match status" value="1"/>
</dbReference>
<feature type="signal peptide" evidence="1">
    <location>
        <begin position="1"/>
        <end position="30"/>
    </location>
</feature>
<reference evidence="2" key="2">
    <citation type="submission" date="2023-01" db="EMBL/GenBank/DDBJ databases">
        <title>Draft genome sequence of Maritalea porphyrae strain NBRC 107169.</title>
        <authorList>
            <person name="Sun Q."/>
            <person name="Mori K."/>
        </authorList>
    </citation>
    <scope>NUCLEOTIDE SEQUENCE</scope>
    <source>
        <strain evidence="2">NBRC 107169</strain>
    </source>
</reference>
<accession>A0ABQ5UPV3</accession>
<dbReference type="EMBL" id="BSNI01000001">
    <property type="protein sequence ID" value="GLQ16340.1"/>
    <property type="molecule type" value="Genomic_DNA"/>
</dbReference>
<evidence type="ECO:0008006" key="4">
    <source>
        <dbReference type="Google" id="ProtNLM"/>
    </source>
</evidence>
<keyword evidence="1" id="KW-0732">Signal</keyword>
<name>A0ABQ5UPV3_9HYPH</name>
<reference evidence="2" key="1">
    <citation type="journal article" date="2014" name="Int. J. Syst. Evol. Microbiol.">
        <title>Complete genome of a new Firmicutes species belonging to the dominant human colonic microbiota ('Ruminococcus bicirculans') reveals two chromosomes and a selective capacity to utilize plant glucans.</title>
        <authorList>
            <consortium name="NISC Comparative Sequencing Program"/>
            <person name="Wegmann U."/>
            <person name="Louis P."/>
            <person name="Goesmann A."/>
            <person name="Henrissat B."/>
            <person name="Duncan S.H."/>
            <person name="Flint H.J."/>
        </authorList>
    </citation>
    <scope>NUCLEOTIDE SEQUENCE</scope>
    <source>
        <strain evidence="2">NBRC 107169</strain>
    </source>
</reference>
<dbReference type="Proteomes" id="UP001161405">
    <property type="component" value="Unassembled WGS sequence"/>
</dbReference>
<protein>
    <recommendedName>
        <fullName evidence="4">Outer membrane beta-barrel protein</fullName>
    </recommendedName>
</protein>
<feature type="chain" id="PRO_5045867186" description="Outer membrane beta-barrel protein" evidence="1">
    <location>
        <begin position="31"/>
        <end position="394"/>
    </location>
</feature>
<dbReference type="SUPFAM" id="SSF56935">
    <property type="entry name" value="Porins"/>
    <property type="match status" value="1"/>
</dbReference>
<evidence type="ECO:0000313" key="2">
    <source>
        <dbReference type="EMBL" id="GLQ16340.1"/>
    </source>
</evidence>
<dbReference type="Gene3D" id="2.40.160.20">
    <property type="match status" value="1"/>
</dbReference>
<dbReference type="RefSeq" id="WP_284361912.1">
    <property type="nucleotide sequence ID" value="NZ_BSNI01000001.1"/>
</dbReference>
<comment type="caution">
    <text evidence="2">The sequence shown here is derived from an EMBL/GenBank/DDBJ whole genome shotgun (WGS) entry which is preliminary data.</text>
</comment>
<keyword evidence="3" id="KW-1185">Reference proteome</keyword>
<sequence>MAINSKAGYQRLIAASTLCLGASVCAPVFAQDILHDWDLSSEVTLRGGFENVNGENSHFVIAAPQFSLQRQNDDLSISLSGNAELDQVGGDQFSARSLGTQATVGLRLNQHAAAELGISYGITQPRSSDPDLPTDVKVAGHEQQFGLVAQYSHQFSKTAMQLRGSVGRSQTANSLLNDNSYQSNADQNAWTYGIGGRISRELTPTIQAFVDAQLSRSRFDATSTTLGASRNSWTYEAEIGAEVSFDQRLQGTASLGYLRQSFDDTSLDALQTFTYGANLDWQTSDTSQVVLAVDTNISPSPSSGEAMRIVDTGRLTFNQQINSSLQGSVFGELQREHYQTSTDEIKTTRAGLGLQYQANKQLSAFANYSFSLREAPTDVRRTHLIEAGLRFNRQ</sequence>
<dbReference type="InterPro" id="IPR018759">
    <property type="entry name" value="BBP2_2"/>
</dbReference>
<organism evidence="2 3">
    <name type="scientific">Maritalea porphyrae</name>
    <dbReference type="NCBI Taxonomy" id="880732"/>
    <lineage>
        <taxon>Bacteria</taxon>
        <taxon>Pseudomonadati</taxon>
        <taxon>Pseudomonadota</taxon>
        <taxon>Alphaproteobacteria</taxon>
        <taxon>Hyphomicrobiales</taxon>
        <taxon>Devosiaceae</taxon>
        <taxon>Maritalea</taxon>
    </lineage>
</organism>
<gene>
    <name evidence="2" type="ORF">GCM10007879_05890</name>
</gene>